<dbReference type="EMBL" id="JAVRRJ010000003">
    <property type="protein sequence ID" value="KAK5086938.1"/>
    <property type="molecule type" value="Genomic_DNA"/>
</dbReference>
<keyword evidence="2" id="KW-0812">Transmembrane</keyword>
<gene>
    <name evidence="3" type="ORF">LTR05_004109</name>
</gene>
<comment type="caution">
    <text evidence="3">The sequence shown here is derived from an EMBL/GenBank/DDBJ whole genome shotgun (WGS) entry which is preliminary data.</text>
</comment>
<keyword evidence="4" id="KW-1185">Reference proteome</keyword>
<dbReference type="Pfam" id="PF11374">
    <property type="entry name" value="DUF3176"/>
    <property type="match status" value="1"/>
</dbReference>
<keyword evidence="2" id="KW-0472">Membrane</keyword>
<evidence type="ECO:0000256" key="1">
    <source>
        <dbReference type="SAM" id="MobiDB-lite"/>
    </source>
</evidence>
<evidence type="ECO:0000313" key="3">
    <source>
        <dbReference type="EMBL" id="KAK5086938.1"/>
    </source>
</evidence>
<dbReference type="Proteomes" id="UP001309876">
    <property type="component" value="Unassembled WGS sequence"/>
</dbReference>
<feature type="transmembrane region" description="Helical" evidence="2">
    <location>
        <begin position="161"/>
        <end position="180"/>
    </location>
</feature>
<evidence type="ECO:0000256" key="2">
    <source>
        <dbReference type="SAM" id="Phobius"/>
    </source>
</evidence>
<keyword evidence="2" id="KW-1133">Transmembrane helix</keyword>
<evidence type="ECO:0000313" key="4">
    <source>
        <dbReference type="Proteomes" id="UP001309876"/>
    </source>
</evidence>
<proteinExistence type="predicted"/>
<organism evidence="3 4">
    <name type="scientific">Lithohypha guttulata</name>
    <dbReference type="NCBI Taxonomy" id="1690604"/>
    <lineage>
        <taxon>Eukaryota</taxon>
        <taxon>Fungi</taxon>
        <taxon>Dikarya</taxon>
        <taxon>Ascomycota</taxon>
        <taxon>Pezizomycotina</taxon>
        <taxon>Eurotiomycetes</taxon>
        <taxon>Chaetothyriomycetidae</taxon>
        <taxon>Chaetothyriales</taxon>
        <taxon>Trichomeriaceae</taxon>
        <taxon>Lithohypha</taxon>
    </lineage>
</organism>
<accession>A0AAN7Y778</accession>
<name>A0AAN7Y778_9EURO</name>
<dbReference type="PANTHER" id="PTHR35394:SF5">
    <property type="entry name" value="DUF3176 DOMAIN-CONTAINING PROTEIN"/>
    <property type="match status" value="1"/>
</dbReference>
<feature type="transmembrane region" description="Helical" evidence="2">
    <location>
        <begin position="541"/>
        <end position="563"/>
    </location>
</feature>
<dbReference type="PANTHER" id="PTHR35394">
    <property type="entry name" value="DUF3176 DOMAIN-CONTAINING PROTEIN"/>
    <property type="match status" value="1"/>
</dbReference>
<reference evidence="3 4" key="1">
    <citation type="submission" date="2023-08" db="EMBL/GenBank/DDBJ databases">
        <title>Black Yeasts Isolated from many extreme environments.</title>
        <authorList>
            <person name="Coleine C."/>
            <person name="Stajich J.E."/>
            <person name="Selbmann L."/>
        </authorList>
    </citation>
    <scope>NUCLEOTIDE SEQUENCE [LARGE SCALE GENOMIC DNA]</scope>
    <source>
        <strain evidence="3 4">CCFEE 5910</strain>
    </source>
</reference>
<feature type="transmembrane region" description="Helical" evidence="2">
    <location>
        <begin position="59"/>
        <end position="83"/>
    </location>
</feature>
<feature type="region of interest" description="Disordered" evidence="1">
    <location>
        <begin position="21"/>
        <end position="49"/>
    </location>
</feature>
<sequence>MTAMTHSDDVKGHATTAKAYELLGPRSTSPSQHEDTTSHHHHHHDHVMSHLPTKRSGGWLWEGLSFSVALACFAAIIGLLISLREHKTPNWPSGLSVNAVLSVLVTVMKGAMGICITECLSQIKWTWFKRERKLIDLAIIDDASRGAWGAGRLLLTFRSWYLAYLGALVFFAAFVIGPSVQQLVETRIRQVDVPTNANVPVCNNTYYDVVGLGSGSGLNRVNLPMIGSMYDGFLQTSSQSPLRPNCPSGNCTYPRYQSLGVCHECSDHSSQLLYVDKSTNLTYPTSVESNCSKQLSTCDLQWIGAGLSLQSNYGMVNSTRATSSKLDPALAATDNTTFSTFHAILAHNWQANSNPEPAPSAVKCDLRLCVKTYEGSVSGGQFRENTISTTWNGSYLDGATQLNYHTFQNYVVIPARPCYINGSEILEPWNDVDRDRCTYNISSAAVIALGNTVEGLTKGYGSAITSNRPALSSDVMQALYGIFNSTSLEDPDIGTLASVQRAFKSMADVVTNQARGSLVNCGGATAPGTQFIDELYIHVRWVWLLPTITVLVLCLVFFLATIVQSWSDDLWKSSPLAHIFVRPILTDTVLTSKVFSAERGLGARPKMDTIEKESRYVKVRYERDIGTFRAG</sequence>
<dbReference type="InterPro" id="IPR021514">
    <property type="entry name" value="DUF3176"/>
</dbReference>
<protein>
    <submittedName>
        <fullName evidence="3">Uncharacterized protein</fullName>
    </submittedName>
</protein>
<dbReference type="AlphaFoldDB" id="A0AAN7Y778"/>
<feature type="transmembrane region" description="Helical" evidence="2">
    <location>
        <begin position="95"/>
        <end position="120"/>
    </location>
</feature>